<dbReference type="EMBL" id="QAPG01000100">
    <property type="protein sequence ID" value="TDZ31585.1"/>
    <property type="molecule type" value="Genomic_DNA"/>
</dbReference>
<keyword evidence="3" id="KW-1185">Reference proteome</keyword>
<proteinExistence type="predicted"/>
<reference evidence="2 3" key="1">
    <citation type="submission" date="2018-11" db="EMBL/GenBank/DDBJ databases">
        <title>Genome sequence and assembly of Colletotrichum spinosum.</title>
        <authorList>
            <person name="Gan P."/>
            <person name="Shirasu K."/>
        </authorList>
    </citation>
    <scope>NUCLEOTIDE SEQUENCE [LARGE SCALE GENOMIC DNA]</scope>
    <source>
        <strain evidence="2 3">CBS 515.97</strain>
    </source>
</reference>
<name>A0A4R8Q8U4_9PEZI</name>
<evidence type="ECO:0000256" key="1">
    <source>
        <dbReference type="SAM" id="SignalP"/>
    </source>
</evidence>
<dbReference type="AlphaFoldDB" id="A0A4R8Q8U4"/>
<keyword evidence="1" id="KW-0732">Signal</keyword>
<organism evidence="2 3">
    <name type="scientific">Colletotrichum spinosum</name>
    <dbReference type="NCBI Taxonomy" id="1347390"/>
    <lineage>
        <taxon>Eukaryota</taxon>
        <taxon>Fungi</taxon>
        <taxon>Dikarya</taxon>
        <taxon>Ascomycota</taxon>
        <taxon>Pezizomycotina</taxon>
        <taxon>Sordariomycetes</taxon>
        <taxon>Hypocreomycetidae</taxon>
        <taxon>Glomerellales</taxon>
        <taxon>Glomerellaceae</taxon>
        <taxon>Colletotrichum</taxon>
        <taxon>Colletotrichum orbiculare species complex</taxon>
    </lineage>
</organism>
<feature type="chain" id="PRO_5020767046" evidence="1">
    <location>
        <begin position="19"/>
        <end position="140"/>
    </location>
</feature>
<protein>
    <submittedName>
        <fullName evidence="2">Uncharacterized protein</fullName>
    </submittedName>
</protein>
<dbReference type="Proteomes" id="UP000295083">
    <property type="component" value="Unassembled WGS sequence"/>
</dbReference>
<gene>
    <name evidence="2" type="ORF">C8035_v001494</name>
</gene>
<sequence>MKFTLALLTTLCASLASAGVVITPVRPNQVIPANSGDCFFGVVTPQGCASVTASPPITLRVLFIERVLRERRPQVTGSRPSISIIISVSFTTFSYWAFSTTTKPGDDQRSELLQWRKFFGGYEILMCIQDLCTYFFHEVS</sequence>
<evidence type="ECO:0000313" key="3">
    <source>
        <dbReference type="Proteomes" id="UP000295083"/>
    </source>
</evidence>
<accession>A0A4R8Q8U4</accession>
<evidence type="ECO:0000313" key="2">
    <source>
        <dbReference type="EMBL" id="TDZ31585.1"/>
    </source>
</evidence>
<feature type="signal peptide" evidence="1">
    <location>
        <begin position="1"/>
        <end position="18"/>
    </location>
</feature>
<comment type="caution">
    <text evidence="2">The sequence shown here is derived from an EMBL/GenBank/DDBJ whole genome shotgun (WGS) entry which is preliminary data.</text>
</comment>